<dbReference type="PROSITE" id="PS50088">
    <property type="entry name" value="ANK_REPEAT"/>
    <property type="match status" value="2"/>
</dbReference>
<feature type="repeat" description="ANK" evidence="1">
    <location>
        <begin position="58"/>
        <end position="90"/>
    </location>
</feature>
<dbReference type="PANTHER" id="PTHR46899:SF3">
    <property type="entry name" value="PROTEIN PHOSPHATASE 1 REGULATORY SUBUNIT 27"/>
    <property type="match status" value="1"/>
</dbReference>
<feature type="repeat" description="ANK" evidence="1">
    <location>
        <begin position="91"/>
        <end position="123"/>
    </location>
</feature>
<dbReference type="PROSITE" id="PS50297">
    <property type="entry name" value="ANK_REP_REGION"/>
    <property type="match status" value="2"/>
</dbReference>
<dbReference type="InterPro" id="IPR002110">
    <property type="entry name" value="Ankyrin_rpt"/>
</dbReference>
<evidence type="ECO:0000256" key="2">
    <source>
        <dbReference type="SAM" id="MobiDB-lite"/>
    </source>
</evidence>
<evidence type="ECO:0000313" key="4">
    <source>
        <dbReference type="Proteomes" id="UP001159428"/>
    </source>
</evidence>
<sequence length="145" mass="16699">MQRKLSLPYERLTMFRQRALTDIVEHSDEEGKDSAGEEDTQKTVNGGDVNKGEQKTQANFPLMHQVVMEGNSELLKELIKNGADINVLDENGWPPMHTAIRSGHTECAAILIKEGAGEFYYNKQKQDYLRRLERCQKGRKISYWR</sequence>
<feature type="compositionally biased region" description="Basic and acidic residues" evidence="2">
    <location>
        <begin position="32"/>
        <end position="41"/>
    </location>
</feature>
<dbReference type="EMBL" id="CALNXJ010000010">
    <property type="protein sequence ID" value="CAH3106149.1"/>
    <property type="molecule type" value="Genomic_DNA"/>
</dbReference>
<reference evidence="3 4" key="1">
    <citation type="submission" date="2022-05" db="EMBL/GenBank/DDBJ databases">
        <authorList>
            <consortium name="Genoscope - CEA"/>
            <person name="William W."/>
        </authorList>
    </citation>
    <scope>NUCLEOTIDE SEQUENCE [LARGE SCALE GENOMIC DNA]</scope>
</reference>
<gene>
    <name evidence="3" type="ORF">PMEA_00001348</name>
</gene>
<protein>
    <submittedName>
        <fullName evidence="3">Uncharacterized protein</fullName>
    </submittedName>
</protein>
<dbReference type="SMART" id="SM00248">
    <property type="entry name" value="ANK"/>
    <property type="match status" value="2"/>
</dbReference>
<comment type="caution">
    <text evidence="3">The sequence shown here is derived from an EMBL/GenBank/DDBJ whole genome shotgun (WGS) entry which is preliminary data.</text>
</comment>
<dbReference type="Proteomes" id="UP001159428">
    <property type="component" value="Unassembled WGS sequence"/>
</dbReference>
<dbReference type="InterPro" id="IPR053080">
    <property type="entry name" value="PP1_regulatory_subunit_27"/>
</dbReference>
<dbReference type="PANTHER" id="PTHR46899">
    <property type="entry name" value="PROTEIN PHOSPHATASE 1 REGULATORY SUBUNIT 27"/>
    <property type="match status" value="1"/>
</dbReference>
<dbReference type="Pfam" id="PF12796">
    <property type="entry name" value="Ank_2"/>
    <property type="match status" value="1"/>
</dbReference>
<organism evidence="3 4">
    <name type="scientific">Pocillopora meandrina</name>
    <dbReference type="NCBI Taxonomy" id="46732"/>
    <lineage>
        <taxon>Eukaryota</taxon>
        <taxon>Metazoa</taxon>
        <taxon>Cnidaria</taxon>
        <taxon>Anthozoa</taxon>
        <taxon>Hexacorallia</taxon>
        <taxon>Scleractinia</taxon>
        <taxon>Astrocoeniina</taxon>
        <taxon>Pocilloporidae</taxon>
        <taxon>Pocillopora</taxon>
    </lineage>
</organism>
<dbReference type="InterPro" id="IPR036770">
    <property type="entry name" value="Ankyrin_rpt-contain_sf"/>
</dbReference>
<dbReference type="Gene3D" id="1.25.40.20">
    <property type="entry name" value="Ankyrin repeat-containing domain"/>
    <property type="match status" value="1"/>
</dbReference>
<accession>A0AAU9W9B9</accession>
<dbReference type="AlphaFoldDB" id="A0AAU9W9B9"/>
<evidence type="ECO:0000256" key="1">
    <source>
        <dbReference type="PROSITE-ProRule" id="PRU00023"/>
    </source>
</evidence>
<name>A0AAU9W9B9_9CNID</name>
<evidence type="ECO:0000313" key="3">
    <source>
        <dbReference type="EMBL" id="CAH3106149.1"/>
    </source>
</evidence>
<keyword evidence="4" id="KW-1185">Reference proteome</keyword>
<feature type="region of interest" description="Disordered" evidence="2">
    <location>
        <begin position="26"/>
        <end position="56"/>
    </location>
</feature>
<keyword evidence="1" id="KW-0040">ANK repeat</keyword>
<dbReference type="SUPFAM" id="SSF48403">
    <property type="entry name" value="Ankyrin repeat"/>
    <property type="match status" value="1"/>
</dbReference>
<proteinExistence type="predicted"/>